<feature type="compositionally biased region" description="Basic and acidic residues" evidence="1">
    <location>
        <begin position="27"/>
        <end position="41"/>
    </location>
</feature>
<protein>
    <submittedName>
        <fullName evidence="2">Uncharacterized protein</fullName>
    </submittedName>
</protein>
<evidence type="ECO:0000313" key="2">
    <source>
        <dbReference type="EMBL" id="KAH8028988.1"/>
    </source>
</evidence>
<proteinExistence type="predicted"/>
<keyword evidence="3" id="KW-1185">Reference proteome</keyword>
<evidence type="ECO:0000256" key="1">
    <source>
        <dbReference type="SAM" id="MobiDB-lite"/>
    </source>
</evidence>
<gene>
    <name evidence="2" type="ORF">HPB51_021843</name>
</gene>
<comment type="caution">
    <text evidence="2">The sequence shown here is derived from an EMBL/GenBank/DDBJ whole genome shotgun (WGS) entry which is preliminary data.</text>
</comment>
<dbReference type="Proteomes" id="UP000821866">
    <property type="component" value="Chromosome 4"/>
</dbReference>
<feature type="region of interest" description="Disordered" evidence="1">
    <location>
        <begin position="1"/>
        <end position="69"/>
    </location>
</feature>
<accession>A0A9J6E3W7</accession>
<name>A0A9J6E3W7_RHIMP</name>
<feature type="compositionally biased region" description="Polar residues" evidence="1">
    <location>
        <begin position="8"/>
        <end position="25"/>
    </location>
</feature>
<organism evidence="2 3">
    <name type="scientific">Rhipicephalus microplus</name>
    <name type="common">Cattle tick</name>
    <name type="synonym">Boophilus microplus</name>
    <dbReference type="NCBI Taxonomy" id="6941"/>
    <lineage>
        <taxon>Eukaryota</taxon>
        <taxon>Metazoa</taxon>
        <taxon>Ecdysozoa</taxon>
        <taxon>Arthropoda</taxon>
        <taxon>Chelicerata</taxon>
        <taxon>Arachnida</taxon>
        <taxon>Acari</taxon>
        <taxon>Parasitiformes</taxon>
        <taxon>Ixodida</taxon>
        <taxon>Ixodoidea</taxon>
        <taxon>Ixodidae</taxon>
        <taxon>Rhipicephalinae</taxon>
        <taxon>Rhipicephalus</taxon>
        <taxon>Boophilus</taxon>
    </lineage>
</organism>
<dbReference type="AlphaFoldDB" id="A0A9J6E3W7"/>
<feature type="compositionally biased region" description="Basic and acidic residues" evidence="1">
    <location>
        <begin position="51"/>
        <end position="64"/>
    </location>
</feature>
<sequence>MDLYGCIQRTSPSSQERLASQQQSEPGVEHIPSKGARKEGTDSGDSVKASATREDTDHEHESLLKKSPISPLVAEAVGDLYAHVKQLASASTSPNEKAAPMRDFATSPVSGLNNVSTACGPDDVGVVETACSTRQSSIEVAEKTVSPEEKQYTAEVACSTIAEQTESVACSPTVHKVDASCSPSESINKAMEDATCSPIDTFKDREKAGRYL</sequence>
<reference evidence="2" key="2">
    <citation type="submission" date="2021-09" db="EMBL/GenBank/DDBJ databases">
        <authorList>
            <person name="Jia N."/>
            <person name="Wang J."/>
            <person name="Shi W."/>
            <person name="Du L."/>
            <person name="Sun Y."/>
            <person name="Zhan W."/>
            <person name="Jiang J."/>
            <person name="Wang Q."/>
            <person name="Zhang B."/>
            <person name="Ji P."/>
            <person name="Sakyi L.B."/>
            <person name="Cui X."/>
            <person name="Yuan T."/>
            <person name="Jiang B."/>
            <person name="Yang W."/>
            <person name="Lam T.T.-Y."/>
            <person name="Chang Q."/>
            <person name="Ding S."/>
            <person name="Wang X."/>
            <person name="Zhu J."/>
            <person name="Ruan X."/>
            <person name="Zhao L."/>
            <person name="Wei J."/>
            <person name="Que T."/>
            <person name="Du C."/>
            <person name="Cheng J."/>
            <person name="Dai P."/>
            <person name="Han X."/>
            <person name="Huang E."/>
            <person name="Gao Y."/>
            <person name="Liu J."/>
            <person name="Shao H."/>
            <person name="Ye R."/>
            <person name="Li L."/>
            <person name="Wei W."/>
            <person name="Wang X."/>
            <person name="Wang C."/>
            <person name="Huo Q."/>
            <person name="Li W."/>
            <person name="Guo W."/>
            <person name="Chen H."/>
            <person name="Chen S."/>
            <person name="Zhou L."/>
            <person name="Zhou L."/>
            <person name="Ni X."/>
            <person name="Tian J."/>
            <person name="Zhou Y."/>
            <person name="Sheng Y."/>
            <person name="Liu T."/>
            <person name="Pan Y."/>
            <person name="Xia L."/>
            <person name="Li J."/>
            <person name="Zhao F."/>
            <person name="Cao W."/>
        </authorList>
    </citation>
    <scope>NUCLEOTIDE SEQUENCE</scope>
    <source>
        <strain evidence="2">Rmic-2018</strain>
        <tissue evidence="2">Larvae</tissue>
    </source>
</reference>
<dbReference type="EMBL" id="JABSTU010000006">
    <property type="protein sequence ID" value="KAH8028988.1"/>
    <property type="molecule type" value="Genomic_DNA"/>
</dbReference>
<evidence type="ECO:0000313" key="3">
    <source>
        <dbReference type="Proteomes" id="UP000821866"/>
    </source>
</evidence>
<reference evidence="2" key="1">
    <citation type="journal article" date="2020" name="Cell">
        <title>Large-Scale Comparative Analyses of Tick Genomes Elucidate Their Genetic Diversity and Vector Capacities.</title>
        <authorList>
            <consortium name="Tick Genome and Microbiome Consortium (TIGMIC)"/>
            <person name="Jia N."/>
            <person name="Wang J."/>
            <person name="Shi W."/>
            <person name="Du L."/>
            <person name="Sun Y."/>
            <person name="Zhan W."/>
            <person name="Jiang J.F."/>
            <person name="Wang Q."/>
            <person name="Zhang B."/>
            <person name="Ji P."/>
            <person name="Bell-Sakyi L."/>
            <person name="Cui X.M."/>
            <person name="Yuan T.T."/>
            <person name="Jiang B.G."/>
            <person name="Yang W.F."/>
            <person name="Lam T.T."/>
            <person name="Chang Q.C."/>
            <person name="Ding S.J."/>
            <person name="Wang X.J."/>
            <person name="Zhu J.G."/>
            <person name="Ruan X.D."/>
            <person name="Zhao L."/>
            <person name="Wei J.T."/>
            <person name="Ye R.Z."/>
            <person name="Que T.C."/>
            <person name="Du C.H."/>
            <person name="Zhou Y.H."/>
            <person name="Cheng J.X."/>
            <person name="Dai P.F."/>
            <person name="Guo W.B."/>
            <person name="Han X.H."/>
            <person name="Huang E.J."/>
            <person name="Li L.F."/>
            <person name="Wei W."/>
            <person name="Gao Y.C."/>
            <person name="Liu J.Z."/>
            <person name="Shao H.Z."/>
            <person name="Wang X."/>
            <person name="Wang C.C."/>
            <person name="Yang T.C."/>
            <person name="Huo Q.B."/>
            <person name="Li W."/>
            <person name="Chen H.Y."/>
            <person name="Chen S.E."/>
            <person name="Zhou L.G."/>
            <person name="Ni X.B."/>
            <person name="Tian J.H."/>
            <person name="Sheng Y."/>
            <person name="Liu T."/>
            <person name="Pan Y.S."/>
            <person name="Xia L.Y."/>
            <person name="Li J."/>
            <person name="Zhao F."/>
            <person name="Cao W.C."/>
        </authorList>
    </citation>
    <scope>NUCLEOTIDE SEQUENCE</scope>
    <source>
        <strain evidence="2">Rmic-2018</strain>
    </source>
</reference>